<dbReference type="CDD" id="cd12254">
    <property type="entry name" value="RRM_hnRNPH_ESRPs_RBM12_like"/>
    <property type="match status" value="1"/>
</dbReference>
<dbReference type="EMBL" id="BEGY01000091">
    <property type="protein sequence ID" value="GAX83059.1"/>
    <property type="molecule type" value="Genomic_DNA"/>
</dbReference>
<reference evidence="5 6" key="1">
    <citation type="submission" date="2017-08" db="EMBL/GenBank/DDBJ databases">
        <title>Acidophilic green algal genome provides insights into adaptation to an acidic environment.</title>
        <authorList>
            <person name="Hirooka S."/>
            <person name="Hirose Y."/>
            <person name="Kanesaki Y."/>
            <person name="Higuchi S."/>
            <person name="Fujiwara T."/>
            <person name="Onuma R."/>
            <person name="Era A."/>
            <person name="Ohbayashi R."/>
            <person name="Uzuka A."/>
            <person name="Nozaki H."/>
            <person name="Yoshikawa H."/>
            <person name="Miyagishima S.Y."/>
        </authorList>
    </citation>
    <scope>NUCLEOTIDE SEQUENCE [LARGE SCALE GENOMIC DNA]</scope>
    <source>
        <strain evidence="5 6">NIES-2499</strain>
    </source>
</reference>
<dbReference type="InterPro" id="IPR035979">
    <property type="entry name" value="RBD_domain_sf"/>
</dbReference>
<protein>
    <recommendedName>
        <fullName evidence="4">RRM domain-containing protein</fullName>
    </recommendedName>
</protein>
<dbReference type="OrthoDB" id="431068at2759"/>
<keyword evidence="6" id="KW-1185">Reference proteome</keyword>
<dbReference type="PROSITE" id="PS50102">
    <property type="entry name" value="RRM"/>
    <property type="match status" value="2"/>
</dbReference>
<dbReference type="Pfam" id="PF00076">
    <property type="entry name" value="RRM_1"/>
    <property type="match status" value="2"/>
</dbReference>
<dbReference type="InterPro" id="IPR000504">
    <property type="entry name" value="RRM_dom"/>
</dbReference>
<evidence type="ECO:0000313" key="6">
    <source>
        <dbReference type="Proteomes" id="UP000232323"/>
    </source>
</evidence>
<sequence>MMTSDENPNFSTMEEVANHAPDFNEIFSKLAVSERSPGPLAQNVISEPSSILKLKGLPYSATEGQIRDFFKEQSIKSVRFVLEPDGRPSGLAFAEFETREDAVKALTKNGDFLGERYVRLLHVPASEMEEQVRLGTLAVPGNAAKLRARIIRQQQQSRVLYMERPVAGPHILPSSFLPLGTQVLTLGQQQHIIPPPPMLGGRSVSQPLSWQQLYPQPMPSQQSPVPVASQLPNVSISAPLPYPSSFSSNQPDFRLQLSNQAMEQTQYRPLQQYGQMNALSFQQQPPLLNPPSSQILSAVTSLPPRLRSLPQQGGVGNSITAKVRGLPYRSSPSDILGFFEGYQYLPDSLQIGLDSLGRPSGEAWLSFMTPEEAMRAVRDLNRQYLGSRYLELSLC</sequence>
<feature type="domain" description="RRM" evidence="4">
    <location>
        <begin position="319"/>
        <end position="395"/>
    </location>
</feature>
<keyword evidence="1" id="KW-0677">Repeat</keyword>
<accession>A0A250XJG3</accession>
<comment type="caution">
    <text evidence="5">The sequence shown here is derived from an EMBL/GenBank/DDBJ whole genome shotgun (WGS) entry which is preliminary data.</text>
</comment>
<dbReference type="SMART" id="SM00360">
    <property type="entry name" value="RRM"/>
    <property type="match status" value="2"/>
</dbReference>
<dbReference type="AlphaFoldDB" id="A0A250XJG3"/>
<name>A0A250XJG3_9CHLO</name>
<dbReference type="InterPro" id="IPR050666">
    <property type="entry name" value="ESRP"/>
</dbReference>
<evidence type="ECO:0000256" key="3">
    <source>
        <dbReference type="PROSITE-ProRule" id="PRU00176"/>
    </source>
</evidence>
<dbReference type="Gene3D" id="3.30.70.330">
    <property type="match status" value="2"/>
</dbReference>
<evidence type="ECO:0000256" key="1">
    <source>
        <dbReference type="ARBA" id="ARBA00022737"/>
    </source>
</evidence>
<evidence type="ECO:0000313" key="5">
    <source>
        <dbReference type="EMBL" id="GAX83059.1"/>
    </source>
</evidence>
<proteinExistence type="predicted"/>
<gene>
    <name evidence="5" type="ORF">CEUSTIGMA_g10485.t1</name>
</gene>
<dbReference type="Proteomes" id="UP000232323">
    <property type="component" value="Unassembled WGS sequence"/>
</dbReference>
<keyword evidence="2 3" id="KW-0694">RNA-binding</keyword>
<evidence type="ECO:0000256" key="2">
    <source>
        <dbReference type="ARBA" id="ARBA00022884"/>
    </source>
</evidence>
<organism evidence="5 6">
    <name type="scientific">Chlamydomonas eustigma</name>
    <dbReference type="NCBI Taxonomy" id="1157962"/>
    <lineage>
        <taxon>Eukaryota</taxon>
        <taxon>Viridiplantae</taxon>
        <taxon>Chlorophyta</taxon>
        <taxon>core chlorophytes</taxon>
        <taxon>Chlorophyceae</taxon>
        <taxon>CS clade</taxon>
        <taxon>Chlamydomonadales</taxon>
        <taxon>Chlamydomonadaceae</taxon>
        <taxon>Chlamydomonas</taxon>
    </lineage>
</organism>
<feature type="domain" description="RRM" evidence="4">
    <location>
        <begin position="50"/>
        <end position="125"/>
    </location>
</feature>
<evidence type="ECO:0000259" key="4">
    <source>
        <dbReference type="PROSITE" id="PS50102"/>
    </source>
</evidence>
<dbReference type="InterPro" id="IPR012677">
    <property type="entry name" value="Nucleotide-bd_a/b_plait_sf"/>
</dbReference>
<dbReference type="SUPFAM" id="SSF54928">
    <property type="entry name" value="RNA-binding domain, RBD"/>
    <property type="match status" value="1"/>
</dbReference>
<dbReference type="PANTHER" id="PTHR13976">
    <property type="entry name" value="HETEROGENEOUS NUCLEAR RIBONUCLEOPROTEIN-RELATED"/>
    <property type="match status" value="1"/>
</dbReference>
<dbReference type="GO" id="GO:0003723">
    <property type="term" value="F:RNA binding"/>
    <property type="evidence" value="ECO:0007669"/>
    <property type="project" value="UniProtKB-UniRule"/>
</dbReference>